<dbReference type="InterPro" id="IPR014306">
    <property type="entry name" value="Hydroxyisourate_hydrolase"/>
</dbReference>
<evidence type="ECO:0000256" key="7">
    <source>
        <dbReference type="ARBA" id="ARBA00022631"/>
    </source>
</evidence>
<dbReference type="InterPro" id="IPR036817">
    <property type="entry name" value="Transthyretin/HIU_hydrolase_sf"/>
</dbReference>
<feature type="domain" description="Transthyretin/hydroxyisourate hydrolase" evidence="11">
    <location>
        <begin position="24"/>
        <end position="139"/>
    </location>
</feature>
<comment type="subunit">
    <text evidence="4 9">Homotetramer.</text>
</comment>
<dbReference type="Pfam" id="PF00576">
    <property type="entry name" value="Transthyretin"/>
    <property type="match status" value="1"/>
</dbReference>
<keyword evidence="8 9" id="KW-0378">Hydrolase</keyword>
<reference evidence="12 13" key="1">
    <citation type="submission" date="2023-03" db="EMBL/GenBank/DDBJ databases">
        <title>Halomonas sp. nov., isolated from Korean tranditional fermented seafood 'Jeotgal'.</title>
        <authorList>
            <person name="Kim B."/>
            <person name="Shin N.-R."/>
        </authorList>
    </citation>
    <scope>NUCLEOTIDE SEQUENCE [LARGE SCALE GENOMIC DNA]</scope>
    <source>
        <strain evidence="12 13">SG2L-4</strain>
    </source>
</reference>
<keyword evidence="10" id="KW-0732">Signal</keyword>
<evidence type="ECO:0000256" key="8">
    <source>
        <dbReference type="ARBA" id="ARBA00022801"/>
    </source>
</evidence>
<evidence type="ECO:0000256" key="6">
    <source>
        <dbReference type="ARBA" id="ARBA00017539"/>
    </source>
</evidence>
<dbReference type="EMBL" id="CP119391">
    <property type="protein sequence ID" value="WNK19964.1"/>
    <property type="molecule type" value="Genomic_DNA"/>
</dbReference>
<name>A0ABY9YYM0_9GAMM</name>
<protein>
    <recommendedName>
        <fullName evidence="6 9">5-hydroxyisourate hydrolase</fullName>
        <shortName evidence="9">HIU hydrolase</shortName>
        <shortName evidence="9">HIUHase</shortName>
        <ecNumber evidence="5 9">3.5.2.17</ecNumber>
    </recommendedName>
</protein>
<comment type="similarity">
    <text evidence="3 9">Belongs to the transthyretin family. 5-hydroxyisourate hydrolase subfamily.</text>
</comment>
<evidence type="ECO:0000256" key="5">
    <source>
        <dbReference type="ARBA" id="ARBA00012609"/>
    </source>
</evidence>
<gene>
    <name evidence="12" type="primary">uraH</name>
    <name evidence="12" type="ORF">P1P91_14235</name>
</gene>
<comment type="catalytic activity">
    <reaction evidence="1 9">
        <text>5-hydroxyisourate + H2O = 5-hydroxy-2-oxo-4-ureido-2,5-dihydro-1H-imidazole-5-carboxylate + H(+)</text>
        <dbReference type="Rhea" id="RHEA:23736"/>
        <dbReference type="ChEBI" id="CHEBI:15377"/>
        <dbReference type="ChEBI" id="CHEBI:15378"/>
        <dbReference type="ChEBI" id="CHEBI:18072"/>
        <dbReference type="ChEBI" id="CHEBI:58639"/>
        <dbReference type="EC" id="3.5.2.17"/>
    </reaction>
</comment>
<dbReference type="EC" id="3.5.2.17" evidence="5 9"/>
<dbReference type="InterPro" id="IPR000895">
    <property type="entry name" value="Transthyretin/HIU_hydrolase"/>
</dbReference>
<dbReference type="Gene3D" id="2.60.40.180">
    <property type="entry name" value="Transthyretin/hydroxyisourate hydrolase domain"/>
    <property type="match status" value="1"/>
</dbReference>
<dbReference type="PANTHER" id="PTHR10395">
    <property type="entry name" value="URICASE AND TRANSTHYRETIN-RELATED"/>
    <property type="match status" value="1"/>
</dbReference>
<dbReference type="RefSeq" id="WP_311883451.1">
    <property type="nucleotide sequence ID" value="NZ_CP119391.1"/>
</dbReference>
<evidence type="ECO:0000256" key="3">
    <source>
        <dbReference type="ARBA" id="ARBA00009850"/>
    </source>
</evidence>
<evidence type="ECO:0000259" key="11">
    <source>
        <dbReference type="SMART" id="SM00095"/>
    </source>
</evidence>
<dbReference type="InterPro" id="IPR023419">
    <property type="entry name" value="Transthyretin_CS"/>
</dbReference>
<dbReference type="Proteomes" id="UP001301869">
    <property type="component" value="Chromosome"/>
</dbReference>
<dbReference type="SUPFAM" id="SSF49472">
    <property type="entry name" value="Transthyretin (synonym: prealbumin)"/>
    <property type="match status" value="1"/>
</dbReference>
<evidence type="ECO:0000256" key="4">
    <source>
        <dbReference type="ARBA" id="ARBA00011881"/>
    </source>
</evidence>
<evidence type="ECO:0000256" key="2">
    <source>
        <dbReference type="ARBA" id="ARBA00002704"/>
    </source>
</evidence>
<feature type="signal peptide" evidence="10">
    <location>
        <begin position="1"/>
        <end position="24"/>
    </location>
</feature>
<dbReference type="GO" id="GO:0033971">
    <property type="term" value="F:hydroxyisourate hydrolase activity"/>
    <property type="evidence" value="ECO:0007669"/>
    <property type="project" value="UniProtKB-EC"/>
</dbReference>
<dbReference type="PRINTS" id="PR00189">
    <property type="entry name" value="TRNSTHYRETIN"/>
</dbReference>
<dbReference type="InterPro" id="IPR023416">
    <property type="entry name" value="Transthyretin/HIU_hydrolase_d"/>
</dbReference>
<sequence length="139" mass="15176">MKTALTTALATGGLMGTIAGASMAADNPMSVHVLNIENGLPSPDVNVTLEQRHDDGQWEEINSAVTGDNGRINALYPADTELENGVYRVTFDTGEWFESHDTETFFPEVPVVFAIDGELDHYHIPLLLSPYGYSTYRGN</sequence>
<comment type="function">
    <text evidence="2">Catalyzes the hydrolysis of 5-hydroxyisourate (HIU) to 2-oxo-4-hydroxy-4-carboxy-5-ureidoimidazoline (OHCU).</text>
</comment>
<proteinExistence type="inferred from homology"/>
<dbReference type="NCBIfam" id="TIGR02962">
    <property type="entry name" value="hdxy_isourate"/>
    <property type="match status" value="1"/>
</dbReference>
<dbReference type="SMART" id="SM00095">
    <property type="entry name" value="TR_THY"/>
    <property type="match status" value="1"/>
</dbReference>
<feature type="chain" id="PRO_5045662934" description="5-hydroxyisourate hydrolase" evidence="10">
    <location>
        <begin position="25"/>
        <end position="139"/>
    </location>
</feature>
<evidence type="ECO:0000256" key="1">
    <source>
        <dbReference type="ARBA" id="ARBA00001043"/>
    </source>
</evidence>
<dbReference type="PROSITE" id="PS00769">
    <property type="entry name" value="TRANSTHYRETIN_2"/>
    <property type="match status" value="1"/>
</dbReference>
<organism evidence="12 13">
    <name type="scientific">Halomonas piscis</name>
    <dbReference type="NCBI Taxonomy" id="3031727"/>
    <lineage>
        <taxon>Bacteria</taxon>
        <taxon>Pseudomonadati</taxon>
        <taxon>Pseudomonadota</taxon>
        <taxon>Gammaproteobacteria</taxon>
        <taxon>Oceanospirillales</taxon>
        <taxon>Halomonadaceae</taxon>
        <taxon>Halomonas</taxon>
    </lineage>
</organism>
<keyword evidence="7 9" id="KW-0659">Purine metabolism</keyword>
<dbReference type="PANTHER" id="PTHR10395:SF7">
    <property type="entry name" value="5-HYDROXYISOURATE HYDROLASE"/>
    <property type="match status" value="1"/>
</dbReference>
<evidence type="ECO:0000313" key="12">
    <source>
        <dbReference type="EMBL" id="WNK19964.1"/>
    </source>
</evidence>
<keyword evidence="13" id="KW-1185">Reference proteome</keyword>
<dbReference type="CDD" id="cd05822">
    <property type="entry name" value="TLP_HIUase"/>
    <property type="match status" value="1"/>
</dbReference>
<accession>A0ABY9YYM0</accession>
<evidence type="ECO:0000256" key="9">
    <source>
        <dbReference type="RuleBase" id="RU361270"/>
    </source>
</evidence>
<evidence type="ECO:0000313" key="13">
    <source>
        <dbReference type="Proteomes" id="UP001301869"/>
    </source>
</evidence>
<evidence type="ECO:0000256" key="10">
    <source>
        <dbReference type="SAM" id="SignalP"/>
    </source>
</evidence>